<sequence length="91" mass="10452">MQRQVYWDEREVLNRLRRIEGQVRGLQQLVENRESCRAILTQVAACEGALQQVARIVQTCSVAEALLELDGIQGLDRESVRRTLKTMNRKG</sequence>
<dbReference type="GO" id="GO:0045892">
    <property type="term" value="P:negative regulation of DNA-templated transcription"/>
    <property type="evidence" value="ECO:0007669"/>
    <property type="project" value="UniProtKB-ARBA"/>
</dbReference>
<dbReference type="InterPro" id="IPR003735">
    <property type="entry name" value="Metal_Tscrpt_repr"/>
</dbReference>
<accession>A0A2T2WPH9</accession>
<proteinExistence type="predicted"/>
<dbReference type="CDD" id="cd10148">
    <property type="entry name" value="CsoR-like_DUF156"/>
    <property type="match status" value="1"/>
</dbReference>
<dbReference type="GO" id="GO:0046872">
    <property type="term" value="F:metal ion binding"/>
    <property type="evidence" value="ECO:0007669"/>
    <property type="project" value="InterPro"/>
</dbReference>
<dbReference type="Gene3D" id="1.20.58.1000">
    <property type="entry name" value="Metal-sensitive repressor, helix protomer"/>
    <property type="match status" value="1"/>
</dbReference>
<dbReference type="PANTHER" id="PTHR33677">
    <property type="entry name" value="TRANSCRIPTIONAL REPRESSOR FRMR-RELATED"/>
    <property type="match status" value="1"/>
</dbReference>
<dbReference type="InterPro" id="IPR038390">
    <property type="entry name" value="Metal_Tscrpt_repr_sf"/>
</dbReference>
<evidence type="ECO:0000313" key="2">
    <source>
        <dbReference type="Proteomes" id="UP000241848"/>
    </source>
</evidence>
<dbReference type="Pfam" id="PF02583">
    <property type="entry name" value="Trns_repr_metal"/>
    <property type="match status" value="1"/>
</dbReference>
<reference evidence="1 2" key="1">
    <citation type="journal article" date="2014" name="BMC Genomics">
        <title>Comparison of environmental and isolate Sulfobacillus genomes reveals diverse carbon, sulfur, nitrogen, and hydrogen metabolisms.</title>
        <authorList>
            <person name="Justice N.B."/>
            <person name="Norman A."/>
            <person name="Brown C.T."/>
            <person name="Singh A."/>
            <person name="Thomas B.C."/>
            <person name="Banfield J.F."/>
        </authorList>
    </citation>
    <scope>NUCLEOTIDE SEQUENCE [LARGE SCALE GENOMIC DNA]</scope>
    <source>
        <strain evidence="1">AMDSBA3</strain>
    </source>
</reference>
<dbReference type="EMBL" id="PXYV01000001">
    <property type="protein sequence ID" value="PSR24124.1"/>
    <property type="molecule type" value="Genomic_DNA"/>
</dbReference>
<name>A0A2T2WPH9_9FIRM</name>
<dbReference type="Proteomes" id="UP000241848">
    <property type="component" value="Unassembled WGS sequence"/>
</dbReference>
<dbReference type="AlphaFoldDB" id="A0A2T2WPH9"/>
<evidence type="ECO:0000313" key="1">
    <source>
        <dbReference type="EMBL" id="PSR24124.1"/>
    </source>
</evidence>
<gene>
    <name evidence="1" type="ORF">C7B45_00485</name>
</gene>
<organism evidence="1 2">
    <name type="scientific">Sulfobacillus acidophilus</name>
    <dbReference type="NCBI Taxonomy" id="53633"/>
    <lineage>
        <taxon>Bacteria</taxon>
        <taxon>Bacillati</taxon>
        <taxon>Bacillota</taxon>
        <taxon>Clostridia</taxon>
        <taxon>Eubacteriales</taxon>
        <taxon>Clostridiales Family XVII. Incertae Sedis</taxon>
        <taxon>Sulfobacillus</taxon>
    </lineage>
</organism>
<dbReference type="GO" id="GO:0003677">
    <property type="term" value="F:DNA binding"/>
    <property type="evidence" value="ECO:0007669"/>
    <property type="project" value="InterPro"/>
</dbReference>
<comment type="caution">
    <text evidence="1">The sequence shown here is derived from an EMBL/GenBank/DDBJ whole genome shotgun (WGS) entry which is preliminary data.</text>
</comment>
<protein>
    <submittedName>
        <fullName evidence="1">Metal-sensitive transcriptional regulator</fullName>
    </submittedName>
</protein>